<dbReference type="SUPFAM" id="SSF57850">
    <property type="entry name" value="RING/U-box"/>
    <property type="match status" value="1"/>
</dbReference>
<dbReference type="GO" id="GO:0016740">
    <property type="term" value="F:transferase activity"/>
    <property type="evidence" value="ECO:0007669"/>
    <property type="project" value="UniProtKB-KW"/>
</dbReference>
<evidence type="ECO:0000256" key="8">
    <source>
        <dbReference type="ARBA" id="ARBA00022989"/>
    </source>
</evidence>
<keyword evidence="2" id="KW-0808">Transferase</keyword>
<dbReference type="GO" id="GO:0016874">
    <property type="term" value="F:ligase activity"/>
    <property type="evidence" value="ECO:0007669"/>
    <property type="project" value="UniProtKB-KW"/>
</dbReference>
<dbReference type="Gene3D" id="3.30.40.10">
    <property type="entry name" value="Zinc/RING finger domain, C3HC4 (zinc finger)"/>
    <property type="match status" value="1"/>
</dbReference>
<accession>A0A2P6V8R1</accession>
<organism evidence="11 12">
    <name type="scientific">Micractinium conductrix</name>
    <dbReference type="NCBI Taxonomy" id="554055"/>
    <lineage>
        <taxon>Eukaryota</taxon>
        <taxon>Viridiplantae</taxon>
        <taxon>Chlorophyta</taxon>
        <taxon>core chlorophytes</taxon>
        <taxon>Trebouxiophyceae</taxon>
        <taxon>Chlorellales</taxon>
        <taxon>Chlorellaceae</taxon>
        <taxon>Chlorella clade</taxon>
        <taxon>Micractinium</taxon>
    </lineage>
</organism>
<comment type="caution">
    <text evidence="11">The sequence shown here is derived from an EMBL/GenBank/DDBJ whole genome shotgun (WGS) entry which is preliminary data.</text>
</comment>
<keyword evidence="4" id="KW-0479">Metal-binding</keyword>
<dbReference type="STRING" id="554055.A0A2P6V8R1"/>
<dbReference type="PANTHER" id="PTHR46065:SF3">
    <property type="entry name" value="FI20425P1"/>
    <property type="match status" value="1"/>
</dbReference>
<dbReference type="GO" id="GO:0016020">
    <property type="term" value="C:membrane"/>
    <property type="evidence" value="ECO:0007669"/>
    <property type="project" value="UniProtKB-SubCell"/>
</dbReference>
<dbReference type="InterPro" id="IPR013083">
    <property type="entry name" value="Znf_RING/FYVE/PHD"/>
</dbReference>
<dbReference type="PROSITE" id="PS51292">
    <property type="entry name" value="ZF_RING_CH"/>
    <property type="match status" value="1"/>
</dbReference>
<evidence type="ECO:0000256" key="3">
    <source>
        <dbReference type="ARBA" id="ARBA00022692"/>
    </source>
</evidence>
<dbReference type="Proteomes" id="UP000239649">
    <property type="component" value="Unassembled WGS sequence"/>
</dbReference>
<dbReference type="EMBL" id="LHPF02000020">
    <property type="protein sequence ID" value="PSC70469.1"/>
    <property type="molecule type" value="Genomic_DNA"/>
</dbReference>
<evidence type="ECO:0000256" key="2">
    <source>
        <dbReference type="ARBA" id="ARBA00022679"/>
    </source>
</evidence>
<evidence type="ECO:0000313" key="11">
    <source>
        <dbReference type="EMBL" id="PSC70469.1"/>
    </source>
</evidence>
<keyword evidence="7" id="KW-0862">Zinc</keyword>
<keyword evidence="3" id="KW-0812">Transmembrane</keyword>
<keyword evidence="6" id="KW-0833">Ubl conjugation pathway</keyword>
<keyword evidence="9" id="KW-0472">Membrane</keyword>
<dbReference type="GO" id="GO:0008270">
    <property type="term" value="F:zinc ion binding"/>
    <property type="evidence" value="ECO:0007669"/>
    <property type="project" value="UniProtKB-KW"/>
</dbReference>
<proteinExistence type="predicted"/>
<protein>
    <submittedName>
        <fullName evidence="11">E3 ubiquitin-ligase MARCH3-like</fullName>
    </submittedName>
</protein>
<evidence type="ECO:0000256" key="1">
    <source>
        <dbReference type="ARBA" id="ARBA00004141"/>
    </source>
</evidence>
<evidence type="ECO:0000256" key="5">
    <source>
        <dbReference type="ARBA" id="ARBA00022771"/>
    </source>
</evidence>
<dbReference type="AlphaFoldDB" id="A0A2P6V8R1"/>
<gene>
    <name evidence="11" type="ORF">C2E20_6137</name>
</gene>
<dbReference type="InterPro" id="IPR011016">
    <property type="entry name" value="Znf_RING-CH"/>
</dbReference>
<dbReference type="OrthoDB" id="568465at2759"/>
<evidence type="ECO:0000256" key="4">
    <source>
        <dbReference type="ARBA" id="ARBA00022723"/>
    </source>
</evidence>
<keyword evidence="8" id="KW-1133">Transmembrane helix</keyword>
<dbReference type="PANTHER" id="PTHR46065">
    <property type="entry name" value="E3 UBIQUITIN-PROTEIN LIGASE MARCH 2/3 FAMILY MEMBER"/>
    <property type="match status" value="1"/>
</dbReference>
<keyword evidence="12" id="KW-1185">Reference proteome</keyword>
<dbReference type="SMART" id="SM00744">
    <property type="entry name" value="RINGv"/>
    <property type="match status" value="1"/>
</dbReference>
<comment type="subcellular location">
    <subcellularLocation>
        <location evidence="1">Membrane</location>
        <topology evidence="1">Multi-pass membrane protein</topology>
    </subcellularLocation>
</comment>
<evidence type="ECO:0000256" key="6">
    <source>
        <dbReference type="ARBA" id="ARBA00022786"/>
    </source>
</evidence>
<feature type="domain" description="RING-CH-type" evidence="10">
    <location>
        <begin position="5"/>
        <end position="74"/>
    </location>
</feature>
<dbReference type="CDD" id="cd16495">
    <property type="entry name" value="RING_CH-C4HC3_MARCH"/>
    <property type="match status" value="1"/>
</dbReference>
<dbReference type="Pfam" id="PF12906">
    <property type="entry name" value="RINGv"/>
    <property type="match status" value="1"/>
</dbReference>
<evidence type="ECO:0000313" key="12">
    <source>
        <dbReference type="Proteomes" id="UP000239649"/>
    </source>
</evidence>
<name>A0A2P6V8R1_9CHLO</name>
<keyword evidence="5" id="KW-0863">Zinc-finger</keyword>
<sequence length="308" mass="32817">MANAGAAADGPECRICLTSEHPRGLADLLVEPCSCRGTLAHVHLSCLHAWRMQRVHDWRDASRCGVCRQRYSVSAQQWRAAAAAGVIDPAELQDVQRQPLLLQRCAEAALMGSTLIAVLSAGVGLLYLVGAEAAAVAEDPASLSQPQSLLRGQLAQSCLFNGAAYAFNRLAQHRLAQQAQRDGEPEAAPAQVKQHGHRLLRDGAMLGAALCVQRLVATDRSASGEPARQPALEAFADLAVFWSKFTLGLHLGALSAPIRLLLALPYCVLVWAPGRLGWKGVPALEGWQAPLLAGMRRRRPGGATVVAC</sequence>
<reference evidence="11 12" key="1">
    <citation type="journal article" date="2018" name="Plant J.">
        <title>Genome sequences of Chlorella sorokiniana UTEX 1602 and Micractinium conductrix SAG 241.80: implications to maltose excretion by a green alga.</title>
        <authorList>
            <person name="Arriola M.B."/>
            <person name="Velmurugan N."/>
            <person name="Zhang Y."/>
            <person name="Plunkett M.H."/>
            <person name="Hondzo H."/>
            <person name="Barney B.M."/>
        </authorList>
    </citation>
    <scope>NUCLEOTIDE SEQUENCE [LARGE SCALE GENOMIC DNA]</scope>
    <source>
        <strain evidence="11 12">SAG 241.80</strain>
    </source>
</reference>
<evidence type="ECO:0000256" key="9">
    <source>
        <dbReference type="ARBA" id="ARBA00023136"/>
    </source>
</evidence>
<evidence type="ECO:0000256" key="7">
    <source>
        <dbReference type="ARBA" id="ARBA00022833"/>
    </source>
</evidence>
<evidence type="ECO:0000259" key="10">
    <source>
        <dbReference type="PROSITE" id="PS51292"/>
    </source>
</evidence>